<keyword evidence="1" id="KW-0812">Transmembrane</keyword>
<comment type="caution">
    <text evidence="2">The sequence shown here is derived from an EMBL/GenBank/DDBJ whole genome shotgun (WGS) entry which is preliminary data.</text>
</comment>
<evidence type="ECO:0000256" key="1">
    <source>
        <dbReference type="SAM" id="Phobius"/>
    </source>
</evidence>
<gene>
    <name evidence="2" type="ORF">QN277_027862</name>
</gene>
<dbReference type="PANTHER" id="PTHR32175">
    <property type="entry name" value="PROTEIN, PUTATIVE, EXPRESSED-RELATED"/>
    <property type="match status" value="1"/>
</dbReference>
<name>A0AAE1J228_9FABA</name>
<keyword evidence="1" id="KW-0472">Membrane</keyword>
<keyword evidence="1" id="KW-1133">Transmembrane helix</keyword>
<organism evidence="2 3">
    <name type="scientific">Acacia crassicarpa</name>
    <name type="common">northern wattle</name>
    <dbReference type="NCBI Taxonomy" id="499986"/>
    <lineage>
        <taxon>Eukaryota</taxon>
        <taxon>Viridiplantae</taxon>
        <taxon>Streptophyta</taxon>
        <taxon>Embryophyta</taxon>
        <taxon>Tracheophyta</taxon>
        <taxon>Spermatophyta</taxon>
        <taxon>Magnoliopsida</taxon>
        <taxon>eudicotyledons</taxon>
        <taxon>Gunneridae</taxon>
        <taxon>Pentapetalae</taxon>
        <taxon>rosids</taxon>
        <taxon>fabids</taxon>
        <taxon>Fabales</taxon>
        <taxon>Fabaceae</taxon>
        <taxon>Caesalpinioideae</taxon>
        <taxon>mimosoid clade</taxon>
        <taxon>Acacieae</taxon>
        <taxon>Acacia</taxon>
    </lineage>
</organism>
<dbReference type="SUPFAM" id="SSF52540">
    <property type="entry name" value="P-loop containing nucleoside triphosphate hydrolases"/>
    <property type="match status" value="1"/>
</dbReference>
<dbReference type="PANTHER" id="PTHR32175:SF20">
    <property type="entry name" value="SULFOTRANSFERASE"/>
    <property type="match status" value="1"/>
</dbReference>
<dbReference type="EMBL" id="JAWXYG010000009">
    <property type="protein sequence ID" value="KAK4262281.1"/>
    <property type="molecule type" value="Genomic_DNA"/>
</dbReference>
<accession>A0AAE1J228</accession>
<reference evidence="2" key="1">
    <citation type="submission" date="2023-10" db="EMBL/GenBank/DDBJ databases">
        <title>Chromosome-level genome of the transformable northern wattle, Acacia crassicarpa.</title>
        <authorList>
            <person name="Massaro I."/>
            <person name="Sinha N.R."/>
            <person name="Poethig S."/>
            <person name="Leichty A.R."/>
        </authorList>
    </citation>
    <scope>NUCLEOTIDE SEQUENCE</scope>
    <source>
        <strain evidence="2">Acra3RX</strain>
        <tissue evidence="2">Leaf</tissue>
    </source>
</reference>
<evidence type="ECO:0000313" key="3">
    <source>
        <dbReference type="Proteomes" id="UP001293593"/>
    </source>
</evidence>
<dbReference type="Gene3D" id="3.40.50.300">
    <property type="entry name" value="P-loop containing nucleotide triphosphate hydrolases"/>
    <property type="match status" value="1"/>
</dbReference>
<feature type="transmembrane region" description="Helical" evidence="1">
    <location>
        <begin position="62"/>
        <end position="84"/>
    </location>
</feature>
<dbReference type="InterPro" id="IPR027417">
    <property type="entry name" value="P-loop_NTPase"/>
</dbReference>
<keyword evidence="3" id="KW-1185">Reference proteome</keyword>
<sequence length="226" mass="25698">MPVILQILVIDVTRPRYLELGALDYAFDELAMFPFPSCLTMYFSCRTSQDILVIKPPKKSPLLLRTAVLIFSVFCGIFICSVCLKQITSHARAKFLDIHVVETPSQHIVKPTDIPYLHYPKPISFSRDECARNPVQYFVILSNQRSGSGWFETLLNSHVNVSSNGEIFSVYDRRKNISSIVQTLDEVYNLDWLSSASKNECSAAVGLKWMLNQVQKRSVMILWLGS</sequence>
<evidence type="ECO:0000313" key="2">
    <source>
        <dbReference type="EMBL" id="KAK4262281.1"/>
    </source>
</evidence>
<evidence type="ECO:0008006" key="4">
    <source>
        <dbReference type="Google" id="ProtNLM"/>
    </source>
</evidence>
<proteinExistence type="predicted"/>
<dbReference type="Proteomes" id="UP001293593">
    <property type="component" value="Unassembled WGS sequence"/>
</dbReference>
<dbReference type="InterPro" id="IPR052796">
    <property type="entry name" value="Nod_factor_sulfotransferase"/>
</dbReference>
<dbReference type="AlphaFoldDB" id="A0AAE1J228"/>
<protein>
    <recommendedName>
        <fullName evidence="4">Sulfotransferase</fullName>
    </recommendedName>
</protein>